<dbReference type="GO" id="GO:0031011">
    <property type="term" value="C:Ino80 complex"/>
    <property type="evidence" value="ECO:0007669"/>
    <property type="project" value="InterPro"/>
</dbReference>
<evidence type="ECO:0000256" key="1">
    <source>
        <dbReference type="ARBA" id="ARBA00004123"/>
    </source>
</evidence>
<dbReference type="AlphaFoldDB" id="A0A804IDX3"/>
<dbReference type="GO" id="GO:0003735">
    <property type="term" value="F:structural constituent of ribosome"/>
    <property type="evidence" value="ECO:0000318"/>
    <property type="project" value="GO_Central"/>
</dbReference>
<feature type="domain" description="DEUBAD" evidence="4">
    <location>
        <begin position="89"/>
        <end position="200"/>
    </location>
</feature>
<evidence type="ECO:0000313" key="7">
    <source>
        <dbReference type="Proteomes" id="UP000012960"/>
    </source>
</evidence>
<proteinExistence type="predicted"/>
<keyword evidence="2" id="KW-0539">Nucleus</keyword>
<dbReference type="Gramene" id="Ma03_t19410.3">
    <property type="protein sequence ID" value="Ma03_p19410.3"/>
    <property type="gene ID" value="Ma03_g19410"/>
</dbReference>
<organism evidence="6 7">
    <name type="scientific">Musa acuminata subsp. malaccensis</name>
    <name type="common">Wild banana</name>
    <name type="synonym">Musa malaccensis</name>
    <dbReference type="NCBI Taxonomy" id="214687"/>
    <lineage>
        <taxon>Eukaryota</taxon>
        <taxon>Viridiplantae</taxon>
        <taxon>Streptophyta</taxon>
        <taxon>Embryophyta</taxon>
        <taxon>Tracheophyta</taxon>
        <taxon>Spermatophyta</taxon>
        <taxon>Magnoliopsida</taxon>
        <taxon>Liliopsida</taxon>
        <taxon>Zingiberales</taxon>
        <taxon>Musaceae</taxon>
        <taxon>Musa</taxon>
    </lineage>
</organism>
<keyword evidence="7" id="KW-1185">Reference proteome</keyword>
<evidence type="ECO:0000259" key="4">
    <source>
        <dbReference type="PROSITE" id="PS51916"/>
    </source>
</evidence>
<dbReference type="PANTHER" id="PTHR13052:SF2">
    <property type="entry name" value="NUCLEAR FACTOR KAPPA-B-BINDING PROTEIN"/>
    <property type="match status" value="1"/>
</dbReference>
<sequence length="771" mass="87652">MMTCRMAAGQRRKQQTNSNSHKQYSGKKKRKLGPYDLCLRSQVDLEWDVRQKRVVAKKAQVGLTWNYMAPFVDSFTRSHSGIADVVSVPYEIFDLDNLSEVLTYEVWATCLSEPERKLLSQFLPSETDTEHVVHSLLKGENHHFGNPYLKWSSSLCAGNLHPDNVLHLEKQFKFNKRAYYHEINKYHSGMLEVLKNWRERWLSCKDPENLWSEEFTKNKQENLAICAERAKVPNCSKREMSNNNSVHNSDTIKFMSCIKITRSQFQLVKNLKHSGDGIQSKSLSHVLGDINSFHAHSYVTYEEEEKKRLHEQWLQIARKDLPAAFGVYKGRKLHREQCWKFLEQELAMKRKLILHKDEKTENLESSNQESSYSGDLHEHEHAPDAEGEKNEDVDPRYEAINDHQLENIPSIDPNQKTCFMVANDEAVGEDTLKQEDCVLPLSESLYCQSENIKLEGSLASVKSMWQPRSLADYYCNTSQVHGYLSADQMIPVRHKQVNEEHAAHIIDLKRDVPQLEAGKTVASAFIRESIFYSPANQDCTGVPPTCPEGSGMLSSYTHQHMNSVRQPALHFLMPNDRLTDSGQFASLFVGPAQIQQQREVWEKGPHMHQTVNESAYTTGRYASKRQFPPADQHGFSAMYSSGNSGSVGYNWFPDENQEAYHNWSGVATSSSSHSVAVGKNSDGNLFSVFSNRSVCSPLEVLNSEQYIQTRNFDGVEMASAEDTRAYAQTQLHNSGGHEAVGASSLRRGSWINTPHHSLGLHNPGGRPFPRP</sequence>
<dbReference type="GO" id="GO:0003723">
    <property type="term" value="F:RNA binding"/>
    <property type="evidence" value="ECO:0000318"/>
    <property type="project" value="GO_Central"/>
</dbReference>
<comment type="subcellular location">
    <subcellularLocation>
        <location evidence="1">Nucleus</location>
    </subcellularLocation>
</comment>
<protein>
    <submittedName>
        <fullName evidence="5">(wild Malaysian banana) hypothetical protein</fullName>
    </submittedName>
</protein>
<dbReference type="PANTHER" id="PTHR13052">
    <property type="entry name" value="NFRKB-RELATED"/>
    <property type="match status" value="1"/>
</dbReference>
<feature type="compositionally biased region" description="Basic and acidic residues" evidence="3">
    <location>
        <begin position="375"/>
        <end position="391"/>
    </location>
</feature>
<dbReference type="CDD" id="cd21865">
    <property type="entry name" value="DEUBAD_NFRKB"/>
    <property type="match status" value="1"/>
</dbReference>
<name>A0A804IDX3_MUSAM</name>
<dbReference type="GO" id="GO:0000028">
    <property type="term" value="P:ribosomal small subunit assembly"/>
    <property type="evidence" value="ECO:0000318"/>
    <property type="project" value="GO_Central"/>
</dbReference>
<dbReference type="InterPro" id="IPR044867">
    <property type="entry name" value="DEUBAD_dom"/>
</dbReference>
<dbReference type="GO" id="GO:0022627">
    <property type="term" value="C:cytosolic small ribosomal subunit"/>
    <property type="evidence" value="ECO:0000318"/>
    <property type="project" value="GO_Central"/>
</dbReference>
<reference evidence="6" key="2">
    <citation type="submission" date="2021-05" db="UniProtKB">
        <authorList>
            <consortium name="EnsemblPlants"/>
        </authorList>
    </citation>
    <scope>IDENTIFICATION</scope>
    <source>
        <strain evidence="6">subsp. malaccensis</strain>
    </source>
</reference>
<evidence type="ECO:0000256" key="2">
    <source>
        <dbReference type="ARBA" id="ARBA00023242"/>
    </source>
</evidence>
<feature type="region of interest" description="Disordered" evidence="3">
    <location>
        <begin position="359"/>
        <end position="391"/>
    </location>
</feature>
<gene>
    <name evidence="5" type="ORF">GSMUA_199000.1</name>
</gene>
<dbReference type="PROSITE" id="PS51916">
    <property type="entry name" value="DEUBAD"/>
    <property type="match status" value="1"/>
</dbReference>
<evidence type="ECO:0000313" key="6">
    <source>
        <dbReference type="EnsemblPlants" id="Ma03_p19410.3"/>
    </source>
</evidence>
<accession>A0A804IDX3</accession>
<dbReference type="InterPro" id="IPR024867">
    <property type="entry name" value="NFRKB"/>
</dbReference>
<reference evidence="5" key="1">
    <citation type="submission" date="2021-03" db="EMBL/GenBank/DDBJ databases">
        <authorList>
            <consortium name="Genoscope - CEA"/>
            <person name="William W."/>
        </authorList>
    </citation>
    <scope>NUCLEOTIDE SEQUENCE</scope>
    <source>
        <strain evidence="5">Doubled-haploid Pahang</strain>
    </source>
</reference>
<evidence type="ECO:0000256" key="3">
    <source>
        <dbReference type="SAM" id="MobiDB-lite"/>
    </source>
</evidence>
<dbReference type="Proteomes" id="UP000012960">
    <property type="component" value="Unplaced"/>
</dbReference>
<evidence type="ECO:0000313" key="5">
    <source>
        <dbReference type="EMBL" id="CAG1850666.1"/>
    </source>
</evidence>
<dbReference type="InParanoid" id="A0A804IDX3"/>
<feature type="region of interest" description="Disordered" evidence="3">
    <location>
        <begin position="1"/>
        <end position="29"/>
    </location>
</feature>
<dbReference type="EMBL" id="HG996468">
    <property type="protein sequence ID" value="CAG1850666.1"/>
    <property type="molecule type" value="Genomic_DNA"/>
</dbReference>
<feature type="compositionally biased region" description="Polar residues" evidence="3">
    <location>
        <begin position="363"/>
        <end position="373"/>
    </location>
</feature>
<dbReference type="EnsemblPlants" id="Ma03_t19410.3">
    <property type="protein sequence ID" value="Ma03_p19410.3"/>
    <property type="gene ID" value="Ma03_g19410"/>
</dbReference>